<dbReference type="HAMAP" id="MF_02065">
    <property type="entry name" value="MltG"/>
    <property type="match status" value="1"/>
</dbReference>
<dbReference type="Pfam" id="PF02618">
    <property type="entry name" value="YceG"/>
    <property type="match status" value="1"/>
</dbReference>
<dbReference type="CDD" id="cd08010">
    <property type="entry name" value="MltG_like"/>
    <property type="match status" value="1"/>
</dbReference>
<evidence type="ECO:0000256" key="3">
    <source>
        <dbReference type="ARBA" id="ARBA00022989"/>
    </source>
</evidence>
<sequence>MWRAIASNALTLIAVVLFLGAGLIVWAEREYRKESALDRTVCVSVPRGGNIRELSRRLEDQGVVSSGLLMRLAADYGGMADDLKAGNFLIEPGASIADVVGKVTGDGISDCGTVVTLRVGVNASRIDVLQFDSGTADMEVVAEIDLPAEEMPEVYRAAVDDPITEYNVIVAEGVTSWQVATSLEGFDVLSGEIAETPAEGTLAPGGYTVRRGDARAELIETMQARQSEILAAAWAARAPGLPLASPEEALILASIIEKETAVPEERGRVASVFVNRLERGMRLQTDPTVIYGITEGQGVLGRGLRQSELRAATPWNTYVIDGLPPTPIANPGRASIEAALDPDATDFLFFVADGSGGHAFAETLAEHNRNVARWREIEAAREAEGAQ</sequence>
<comment type="catalytic activity">
    <reaction evidence="7">
        <text>a peptidoglycan chain = a peptidoglycan chain with N-acetyl-1,6-anhydromuramyl-[peptide] at the reducing end + a peptidoglycan chain with N-acetylglucosamine at the non-reducing end.</text>
        <dbReference type="EC" id="4.2.2.29"/>
    </reaction>
</comment>
<keyword evidence="3 7" id="KW-1133">Transmembrane helix</keyword>
<dbReference type="GO" id="GO:0009252">
    <property type="term" value="P:peptidoglycan biosynthetic process"/>
    <property type="evidence" value="ECO:0007669"/>
    <property type="project" value="UniProtKB-UniRule"/>
</dbReference>
<dbReference type="GO" id="GO:0008932">
    <property type="term" value="F:lytic endotransglycosylase activity"/>
    <property type="evidence" value="ECO:0007669"/>
    <property type="project" value="UniProtKB-UniRule"/>
</dbReference>
<comment type="similarity">
    <text evidence="7">Belongs to the transglycosylase MltG family.</text>
</comment>
<keyword evidence="1 7" id="KW-1003">Cell membrane</keyword>
<evidence type="ECO:0000313" key="8">
    <source>
        <dbReference type="EMBL" id="RBI87689.1"/>
    </source>
</evidence>
<organism evidence="8 9">
    <name type="scientific">Rhodosalinus halophilus</name>
    <dbReference type="NCBI Taxonomy" id="2259333"/>
    <lineage>
        <taxon>Bacteria</taxon>
        <taxon>Pseudomonadati</taxon>
        <taxon>Pseudomonadota</taxon>
        <taxon>Alphaproteobacteria</taxon>
        <taxon>Rhodobacterales</taxon>
        <taxon>Paracoccaceae</taxon>
        <taxon>Rhodosalinus</taxon>
    </lineage>
</organism>
<dbReference type="GO" id="GO:0071555">
    <property type="term" value="P:cell wall organization"/>
    <property type="evidence" value="ECO:0007669"/>
    <property type="project" value="UniProtKB-KW"/>
</dbReference>
<proteinExistence type="inferred from homology"/>
<dbReference type="PANTHER" id="PTHR30518:SF2">
    <property type="entry name" value="ENDOLYTIC MUREIN TRANSGLYCOSYLASE"/>
    <property type="match status" value="1"/>
</dbReference>
<protein>
    <recommendedName>
        <fullName evidence="7">Endolytic murein transglycosylase</fullName>
        <ecNumber evidence="7">4.2.2.29</ecNumber>
    </recommendedName>
    <alternativeName>
        <fullName evidence="7">Peptidoglycan lytic transglycosylase</fullName>
    </alternativeName>
    <alternativeName>
        <fullName evidence="7">Peptidoglycan polymerization terminase</fullName>
    </alternativeName>
</protein>
<keyword evidence="5 7" id="KW-0456">Lyase</keyword>
<dbReference type="EMBL" id="QNTQ01000001">
    <property type="protein sequence ID" value="RBI87689.1"/>
    <property type="molecule type" value="Genomic_DNA"/>
</dbReference>
<dbReference type="Gene3D" id="3.30.1490.480">
    <property type="entry name" value="Endolytic murein transglycosylase"/>
    <property type="match status" value="1"/>
</dbReference>
<keyword evidence="6 7" id="KW-0961">Cell wall biogenesis/degradation</keyword>
<feature type="site" description="Important for catalytic activity" evidence="7">
    <location>
        <position position="259"/>
    </location>
</feature>
<dbReference type="PANTHER" id="PTHR30518">
    <property type="entry name" value="ENDOLYTIC MUREIN TRANSGLYCOSYLASE"/>
    <property type="match status" value="1"/>
</dbReference>
<reference evidence="8 9" key="1">
    <citation type="submission" date="2018-07" db="EMBL/GenBank/DDBJ databases">
        <title>Rhodosalinus sp. strain E84T genomic sequence and assembly.</title>
        <authorList>
            <person name="Liu Z.-W."/>
            <person name="Lu D.-C."/>
        </authorList>
    </citation>
    <scope>NUCLEOTIDE SEQUENCE [LARGE SCALE GENOMIC DNA]</scope>
    <source>
        <strain evidence="8 9">E84</strain>
    </source>
</reference>
<keyword evidence="2 7" id="KW-0812">Transmembrane</keyword>
<comment type="function">
    <text evidence="7">Functions as a peptidoglycan terminase that cleaves nascent peptidoglycan strands endolytically to terminate their elongation.</text>
</comment>
<name>A0A365UDS7_9RHOB</name>
<dbReference type="InterPro" id="IPR003770">
    <property type="entry name" value="MLTG-like"/>
</dbReference>
<dbReference type="Gene3D" id="3.30.160.60">
    <property type="entry name" value="Classic Zinc Finger"/>
    <property type="match status" value="1"/>
</dbReference>
<evidence type="ECO:0000256" key="5">
    <source>
        <dbReference type="ARBA" id="ARBA00023239"/>
    </source>
</evidence>
<evidence type="ECO:0000256" key="4">
    <source>
        <dbReference type="ARBA" id="ARBA00023136"/>
    </source>
</evidence>
<accession>A0A365UDS7</accession>
<evidence type="ECO:0000256" key="7">
    <source>
        <dbReference type="HAMAP-Rule" id="MF_02065"/>
    </source>
</evidence>
<evidence type="ECO:0000313" key="9">
    <source>
        <dbReference type="Proteomes" id="UP000253370"/>
    </source>
</evidence>
<evidence type="ECO:0000256" key="1">
    <source>
        <dbReference type="ARBA" id="ARBA00022475"/>
    </source>
</evidence>
<keyword evidence="7" id="KW-0997">Cell inner membrane</keyword>
<dbReference type="GO" id="GO:0005886">
    <property type="term" value="C:plasma membrane"/>
    <property type="evidence" value="ECO:0007669"/>
    <property type="project" value="UniProtKB-UniRule"/>
</dbReference>
<keyword evidence="4 7" id="KW-0472">Membrane</keyword>
<dbReference type="EC" id="4.2.2.29" evidence="7"/>
<evidence type="ECO:0000256" key="6">
    <source>
        <dbReference type="ARBA" id="ARBA00023316"/>
    </source>
</evidence>
<dbReference type="RefSeq" id="WP_113287712.1">
    <property type="nucleotide sequence ID" value="NZ_QNTQ01000001.1"/>
</dbReference>
<dbReference type="Proteomes" id="UP000253370">
    <property type="component" value="Unassembled WGS sequence"/>
</dbReference>
<dbReference type="AlphaFoldDB" id="A0A365UDS7"/>
<gene>
    <name evidence="7 8" type="primary">mltG</name>
    <name evidence="8" type="ORF">DRV85_01885</name>
</gene>
<keyword evidence="9" id="KW-1185">Reference proteome</keyword>
<dbReference type="NCBIfam" id="TIGR00247">
    <property type="entry name" value="endolytic transglycosylase MltG"/>
    <property type="match status" value="1"/>
</dbReference>
<evidence type="ECO:0000256" key="2">
    <source>
        <dbReference type="ARBA" id="ARBA00022692"/>
    </source>
</evidence>
<dbReference type="OrthoDB" id="9814591at2"/>
<comment type="caution">
    <text evidence="8">The sequence shown here is derived from an EMBL/GenBank/DDBJ whole genome shotgun (WGS) entry which is preliminary data.</text>
</comment>